<dbReference type="AlphaFoldDB" id="A0A1L9R8R7"/>
<evidence type="ECO:0000313" key="2">
    <source>
        <dbReference type="Proteomes" id="UP000184383"/>
    </source>
</evidence>
<evidence type="ECO:0000313" key="1">
    <source>
        <dbReference type="EMBL" id="OJJ31306.1"/>
    </source>
</evidence>
<proteinExistence type="predicted"/>
<sequence length="436" mass="49787">MDYSMISASVRKPVDYDKANPKPGDITWALIDQALDTTHFDEGMEKIARTREIELAESTDSLNTKITTPFRNLSSKLAQNCRAAWCKLRQNNYINNIFASKKGPSSCLEKAVSTPLCPCLDLTDDDKAHLEKLLRKGLPPMGSGVGSWTSYFMSLQHHCVHEYGSERIEIRQIAEIFNDKFRLSTFYTITGGASDISVSCCPHRTVQSQLTNMLDIQSNPGHSLNKLHNFPCKDCGTQVYGSDEPRQRGDLPYFYFYTTSTLSLQSILEPPTLAHFHHFESIVDDSHHSYISVEFLQRFIFQDARHRRSWAFDLLNYPSLTFVHRSLYDLSLSHGIWCEYAPDILPFNTHQKDIYSVALTIRVLSQLPTMPYAYAHLKRDLATSGREPQSILYGNERWVMDLLLPEILTLLQPTATTRSRGQRDFSLFLNQSPQRG</sequence>
<protein>
    <submittedName>
        <fullName evidence="1">Uncharacterized protein</fullName>
    </submittedName>
</protein>
<organism evidence="1 2">
    <name type="scientific">Aspergillus wentii DTO 134E9</name>
    <dbReference type="NCBI Taxonomy" id="1073089"/>
    <lineage>
        <taxon>Eukaryota</taxon>
        <taxon>Fungi</taxon>
        <taxon>Dikarya</taxon>
        <taxon>Ascomycota</taxon>
        <taxon>Pezizomycotina</taxon>
        <taxon>Eurotiomycetes</taxon>
        <taxon>Eurotiomycetidae</taxon>
        <taxon>Eurotiales</taxon>
        <taxon>Aspergillaceae</taxon>
        <taxon>Aspergillus</taxon>
        <taxon>Aspergillus subgen. Cremei</taxon>
    </lineage>
</organism>
<name>A0A1L9R8R7_ASPWE</name>
<dbReference type="VEuPathDB" id="FungiDB:ASPWEDRAFT_176390"/>
<accession>A0A1L9R8R7</accession>
<reference evidence="2" key="1">
    <citation type="journal article" date="2017" name="Genome Biol.">
        <title>Comparative genomics reveals high biological diversity and specific adaptations in the industrially and medically important fungal genus Aspergillus.</title>
        <authorList>
            <person name="de Vries R.P."/>
            <person name="Riley R."/>
            <person name="Wiebenga A."/>
            <person name="Aguilar-Osorio G."/>
            <person name="Amillis S."/>
            <person name="Uchima C.A."/>
            <person name="Anderluh G."/>
            <person name="Asadollahi M."/>
            <person name="Askin M."/>
            <person name="Barry K."/>
            <person name="Battaglia E."/>
            <person name="Bayram O."/>
            <person name="Benocci T."/>
            <person name="Braus-Stromeyer S.A."/>
            <person name="Caldana C."/>
            <person name="Canovas D."/>
            <person name="Cerqueira G.C."/>
            <person name="Chen F."/>
            <person name="Chen W."/>
            <person name="Choi C."/>
            <person name="Clum A."/>
            <person name="Dos Santos R.A."/>
            <person name="Damasio A.R."/>
            <person name="Diallinas G."/>
            <person name="Emri T."/>
            <person name="Fekete E."/>
            <person name="Flipphi M."/>
            <person name="Freyberg S."/>
            <person name="Gallo A."/>
            <person name="Gournas C."/>
            <person name="Habgood R."/>
            <person name="Hainaut M."/>
            <person name="Harispe M.L."/>
            <person name="Henrissat B."/>
            <person name="Hilden K.S."/>
            <person name="Hope R."/>
            <person name="Hossain A."/>
            <person name="Karabika E."/>
            <person name="Karaffa L."/>
            <person name="Karanyi Z."/>
            <person name="Krasevec N."/>
            <person name="Kuo A."/>
            <person name="Kusch H."/>
            <person name="LaButti K."/>
            <person name="Lagendijk E.L."/>
            <person name="Lapidus A."/>
            <person name="Levasseur A."/>
            <person name="Lindquist E."/>
            <person name="Lipzen A."/>
            <person name="Logrieco A.F."/>
            <person name="MacCabe A."/>
            <person name="Maekelae M.R."/>
            <person name="Malavazi I."/>
            <person name="Melin P."/>
            <person name="Meyer V."/>
            <person name="Mielnichuk N."/>
            <person name="Miskei M."/>
            <person name="Molnar A.P."/>
            <person name="Mule G."/>
            <person name="Ngan C.Y."/>
            <person name="Orejas M."/>
            <person name="Orosz E."/>
            <person name="Ouedraogo J.P."/>
            <person name="Overkamp K.M."/>
            <person name="Park H.-S."/>
            <person name="Perrone G."/>
            <person name="Piumi F."/>
            <person name="Punt P.J."/>
            <person name="Ram A.F."/>
            <person name="Ramon A."/>
            <person name="Rauscher S."/>
            <person name="Record E."/>
            <person name="Riano-Pachon D.M."/>
            <person name="Robert V."/>
            <person name="Roehrig J."/>
            <person name="Ruller R."/>
            <person name="Salamov A."/>
            <person name="Salih N.S."/>
            <person name="Samson R.A."/>
            <person name="Sandor E."/>
            <person name="Sanguinetti M."/>
            <person name="Schuetze T."/>
            <person name="Sepcic K."/>
            <person name="Shelest E."/>
            <person name="Sherlock G."/>
            <person name="Sophianopoulou V."/>
            <person name="Squina F.M."/>
            <person name="Sun H."/>
            <person name="Susca A."/>
            <person name="Todd R.B."/>
            <person name="Tsang A."/>
            <person name="Unkles S.E."/>
            <person name="van de Wiele N."/>
            <person name="van Rossen-Uffink D."/>
            <person name="Oliveira J.V."/>
            <person name="Vesth T.C."/>
            <person name="Visser J."/>
            <person name="Yu J.-H."/>
            <person name="Zhou M."/>
            <person name="Andersen M.R."/>
            <person name="Archer D.B."/>
            <person name="Baker S.E."/>
            <person name="Benoit I."/>
            <person name="Brakhage A.A."/>
            <person name="Braus G.H."/>
            <person name="Fischer R."/>
            <person name="Frisvad J.C."/>
            <person name="Goldman G.H."/>
            <person name="Houbraken J."/>
            <person name="Oakley B."/>
            <person name="Pocsi I."/>
            <person name="Scazzocchio C."/>
            <person name="Seiboth B."/>
            <person name="vanKuyk P.A."/>
            <person name="Wortman J."/>
            <person name="Dyer P.S."/>
            <person name="Grigoriev I.V."/>
        </authorList>
    </citation>
    <scope>NUCLEOTIDE SEQUENCE [LARGE SCALE GENOMIC DNA]</scope>
    <source>
        <strain evidence="2">DTO 134E9</strain>
    </source>
</reference>
<dbReference type="RefSeq" id="XP_040684983.1">
    <property type="nucleotide sequence ID" value="XM_040831500.1"/>
</dbReference>
<dbReference type="EMBL" id="KV878216">
    <property type="protein sequence ID" value="OJJ31306.1"/>
    <property type="molecule type" value="Genomic_DNA"/>
</dbReference>
<keyword evidence="2" id="KW-1185">Reference proteome</keyword>
<gene>
    <name evidence="1" type="ORF">ASPWEDRAFT_176390</name>
</gene>
<dbReference type="GeneID" id="63747348"/>
<dbReference type="Proteomes" id="UP000184383">
    <property type="component" value="Unassembled WGS sequence"/>
</dbReference>